<accession>A0A2V4HN18</accession>
<proteinExistence type="predicted"/>
<evidence type="ECO:0000313" key="2">
    <source>
        <dbReference type="EMBL" id="PYB77985.1"/>
    </source>
</evidence>
<dbReference type="Pfam" id="PF14424">
    <property type="entry name" value="Toxin-deaminase"/>
    <property type="match status" value="1"/>
</dbReference>
<evidence type="ECO:0000313" key="3">
    <source>
        <dbReference type="Proteomes" id="UP000247620"/>
    </source>
</evidence>
<protein>
    <submittedName>
        <fullName evidence="2">Uncharacterized protein</fullName>
    </submittedName>
</protein>
<feature type="region of interest" description="Disordered" evidence="1">
    <location>
        <begin position="1"/>
        <end position="52"/>
    </location>
</feature>
<comment type="caution">
    <text evidence="2">The sequence shown here is derived from an EMBL/GenBank/DDBJ whole genome shotgun (WGS) entry which is preliminary data.</text>
</comment>
<reference evidence="2 3" key="1">
    <citation type="submission" date="2018-06" db="EMBL/GenBank/DDBJ databases">
        <title>Pseudomonas diversity within urban Lake Michigan freshwaters.</title>
        <authorList>
            <person name="Batrich M."/>
            <person name="Hatzopoulos T."/>
            <person name="Putonti C."/>
        </authorList>
    </citation>
    <scope>NUCLEOTIDE SEQUENCE [LARGE SCALE GENOMIC DNA]</scope>
    <source>
        <strain evidence="2 3">LBp-160603</strain>
    </source>
</reference>
<name>A0A2V4HN18_9PSED</name>
<gene>
    <name evidence="2" type="ORF">DMX07_19810</name>
</gene>
<evidence type="ECO:0000256" key="1">
    <source>
        <dbReference type="SAM" id="MobiDB-lite"/>
    </source>
</evidence>
<feature type="compositionally biased region" description="Polar residues" evidence="1">
    <location>
        <begin position="26"/>
        <end position="40"/>
    </location>
</feature>
<dbReference type="EMBL" id="QJRO01000016">
    <property type="protein sequence ID" value="PYB77985.1"/>
    <property type="molecule type" value="Genomic_DNA"/>
</dbReference>
<organism evidence="2 3">
    <name type="scientific">Pseudomonas soli</name>
    <dbReference type="NCBI Taxonomy" id="1306993"/>
    <lineage>
        <taxon>Bacteria</taxon>
        <taxon>Pseudomonadati</taxon>
        <taxon>Pseudomonadota</taxon>
        <taxon>Gammaproteobacteria</taxon>
        <taxon>Pseudomonadales</taxon>
        <taxon>Pseudomonadaceae</taxon>
        <taxon>Pseudomonas</taxon>
    </lineage>
</organism>
<dbReference type="InterPro" id="IPR032721">
    <property type="entry name" value="Toxin-deaminase"/>
</dbReference>
<dbReference type="Proteomes" id="UP000247620">
    <property type="component" value="Unassembled WGS sequence"/>
</dbReference>
<sequence length="1809" mass="201051">MSIDSQPTLHPLCDASPTAQRIGATPSHSISQNRIPTTGNEPAPGPDATQITPSQLLERIRTHVTSWHSTDEDMDNDIQASTPVLVADNLDIPLSAPREAHDPIRAVHLTLRFLLDNNTQFPEDPRFFFTNLMDLYGNTKTYALVAAVLSVAPETLTPRHIHHFFARLAWLNEASIKTDTARKQLDNLLFGENMPSTEAARLGKEAFFELGELLAGVPSSLQMWMLQFKRGQRRDLASDWLAQCPAENLLQGLTAYQLSPALSALASLVTTLEELLPTTAEYEDKALILSRNMHLTQPMMKLRIKALAAASQIPTWVDEDRSHDNSPPVEWSKAHTQDLGVRLLRKVALHAVHENTEAWVKLTLENAQRARGMQAFSFANKLKQAHPSLSRTGCLRLASLLLPLTPTTLAPSPLEPLPDSRALMSTPLAFNDWSDDCSIDELFTNAGFELLCERKQGKRHLLMPAPQAWQLMMRSLQFADVFRPLLGLAGWYGASVGESASPRATQALASRAIIDHFLGPRTQSNRSMAEEFQGHWVSEYNHLQLRKKISNAITERNPGISPAALELLEYLLLREIAPELLVTGTPDWLYYGRSLQSVALIHGARLLEAMMPGASCRASFDKVVTLASDLSASDDEQVQRHWSNALALPALRYAKAHGALADLTVEDIGQATAHQIQRALEFTADAQKSFADDASQLAMTPPDRKTLAEEQLSQAGVDRQYWDKPIETDGTWHYLSARGLVKATVYTWHHTITTPGFVDDVGAPSQRPIIENLTQLVMSGDLYRAGKSTVPTLYEQAFASFKADWQQAHARLIKRLFMELPQALRTQLYTSTCEVSRAAFNTPSDSEEQTGIQGLFIRCQPGDHREDFDSHDASKEYFFELTPSAGALRPCNQQFSYRVEPNTGFSGNIVETMDKHWGNHDRELQARATPLHPLDSDAYLNGTPSRLANQLQTPRKGKLIAASRRVYAQQASEADFFQALATTATAHLYASTLAQFKADHTHTTPWEEMIALEKKIAEFLARAILPFYGCISDLSEGDHSAGVIAGCVMDSIGVLIPAGKFIASSATVIRTAGRLSLRASCEAMSSAIVELVSHLAQQSPALVFRDMGRLARWLSVKSWEKPALRWLHDLRGTPRLVHMTQEGAYSIALNALSERAHPYSANDLMQVGNTENCLVQDLGTPEKPSYKLLDPHDNLPYGPRLIVEGTAQAPSLTPLKSLGSISPGHYPTRIAGVMSEDGKISLAIAEACRLRVRYKGAGHYDIQIDGHDYHLDANLPEPCLTQLSNTPVSDLEAISVSEVTCRLRRDLEEASCTPFTKLISLPVERTLPNQPPLTRGQEISQAFEAREFHLERRNMAATDLSSATSLDLLVHEGKFCKWDHAPIKGTRPVQFTREKKLLALSAEQCSSLGLPNTPTYLPQINGRMSSERNFGLSHAISGTQAKAINPHVPVVELEQVSAQIMDRRRLRGLNMEWNAQKNIYVEVDNGKFYKTRQGPGTLIFTPVTDASEIDEYLRLSNQYRFVAERPGSSTDRDNIAKLLFSTLVEKREPGLQAWLAASRSNRNYRAYAQWCIDNNQRNEMLHYAENILSGERAQLGLIDETRSLISDWKSIAQRNSAEKKSTVETLNELLPIQGREHLWVPLTVNNIAQRDVAEMIARQMNNSNLAFASIVTNDGEKFVYYALAGGKRAEGLHLKPYAPGANSHSVGDTTYIDAGALMHNRTPDPDIVSLPVVRHSGSVSVRPYDRYLDSERLIATILKENHSSNSIYSIHMFTRMDTCRSCGAVVLPQLRLNYASADFWVTYLDTYPT</sequence>